<evidence type="ECO:0000313" key="3">
    <source>
        <dbReference type="EMBL" id="WFD42106.1"/>
    </source>
</evidence>
<feature type="compositionally biased region" description="Acidic residues" evidence="1">
    <location>
        <begin position="113"/>
        <end position="128"/>
    </location>
</feature>
<dbReference type="AlphaFoldDB" id="A0AAF0JIY7"/>
<feature type="region of interest" description="Disordered" evidence="1">
    <location>
        <begin position="343"/>
        <end position="366"/>
    </location>
</feature>
<organism evidence="3 4">
    <name type="scientific">Malassezia psittaci</name>
    <dbReference type="NCBI Taxonomy" id="1821823"/>
    <lineage>
        <taxon>Eukaryota</taxon>
        <taxon>Fungi</taxon>
        <taxon>Dikarya</taxon>
        <taxon>Basidiomycota</taxon>
        <taxon>Ustilaginomycotina</taxon>
        <taxon>Malasseziomycetes</taxon>
        <taxon>Malasseziales</taxon>
        <taxon>Malasseziaceae</taxon>
        <taxon>Malassezia</taxon>
    </lineage>
</organism>
<proteinExistence type="predicted"/>
<evidence type="ECO:0000313" key="4">
    <source>
        <dbReference type="Proteomes" id="UP001214628"/>
    </source>
</evidence>
<keyword evidence="4" id="KW-1185">Reference proteome</keyword>
<reference evidence="3" key="1">
    <citation type="submission" date="2023-02" db="EMBL/GenBank/DDBJ databases">
        <title>Mating type loci evolution in Malassezia.</title>
        <authorList>
            <person name="Coelho M.A."/>
        </authorList>
    </citation>
    <scope>NUCLEOTIDE SEQUENCE</scope>
    <source>
        <strain evidence="3">CBS 14136</strain>
    </source>
</reference>
<dbReference type="SUPFAM" id="SSF55277">
    <property type="entry name" value="GYF domain"/>
    <property type="match status" value="1"/>
</dbReference>
<dbReference type="EMBL" id="CP118375">
    <property type="protein sequence ID" value="WFD42106.1"/>
    <property type="molecule type" value="Genomic_DNA"/>
</dbReference>
<feature type="region of interest" description="Disordered" evidence="1">
    <location>
        <begin position="1"/>
        <end position="173"/>
    </location>
</feature>
<protein>
    <recommendedName>
        <fullName evidence="2">GYF domain-containing protein</fullName>
    </recommendedName>
</protein>
<dbReference type="Proteomes" id="UP001214628">
    <property type="component" value="Chromosome 1"/>
</dbReference>
<dbReference type="PANTHER" id="PTHR13138:SF3">
    <property type="entry name" value="CD2 ANTIGEN CYTOPLASMIC TAIL-BINDING PROTEIN 2"/>
    <property type="match status" value="1"/>
</dbReference>
<feature type="compositionally biased region" description="Basic and acidic residues" evidence="1">
    <location>
        <begin position="90"/>
        <end position="101"/>
    </location>
</feature>
<dbReference type="Gene3D" id="3.30.1490.40">
    <property type="match status" value="1"/>
</dbReference>
<feature type="compositionally biased region" description="Acidic residues" evidence="1">
    <location>
        <begin position="52"/>
        <end position="61"/>
    </location>
</feature>
<feature type="domain" description="GYF" evidence="2">
    <location>
        <begin position="333"/>
        <end position="404"/>
    </location>
</feature>
<accession>A0AAF0JIY7</accession>
<dbReference type="GO" id="GO:0005682">
    <property type="term" value="C:U5 snRNP"/>
    <property type="evidence" value="ECO:0007669"/>
    <property type="project" value="InterPro"/>
</dbReference>
<dbReference type="PANTHER" id="PTHR13138">
    <property type="entry name" value="PROTEIN LIN1"/>
    <property type="match status" value="1"/>
</dbReference>
<dbReference type="InterPro" id="IPR003169">
    <property type="entry name" value="GYF"/>
</dbReference>
<feature type="compositionally biased region" description="Polar residues" evidence="1">
    <location>
        <begin position="343"/>
        <end position="363"/>
    </location>
</feature>
<name>A0AAF0JIY7_9BASI</name>
<evidence type="ECO:0000256" key="1">
    <source>
        <dbReference type="SAM" id="MobiDB-lite"/>
    </source>
</evidence>
<dbReference type="InterPro" id="IPR035445">
    <property type="entry name" value="GYF-like_dom_sf"/>
</dbReference>
<feature type="compositionally biased region" description="Acidic residues" evidence="1">
    <location>
        <begin position="24"/>
        <end position="34"/>
    </location>
</feature>
<gene>
    <name evidence="3" type="ORF">MPSI1_000744</name>
</gene>
<dbReference type="InterPro" id="IPR039905">
    <property type="entry name" value="CD2BP2/Lin1"/>
</dbReference>
<evidence type="ECO:0000259" key="2">
    <source>
        <dbReference type="PROSITE" id="PS50829"/>
    </source>
</evidence>
<sequence length="404" mass="45853">MSDTKRKVNWPESGSSRKRAYQEGDADGDYDLDAEINKQSRTRSGGVVTEGFDSEDDEENEETHKRHWNDKPSNEEDDMFAEDPSKASTSKKEPRFLKLSEIEGQEFGSTTQLDDEDDAEEGELDPEYELQRALQDTRYQNANEDAERTPPGSDDEDHPRQTKKGMGFRMEKFNMKEEMASGRFDEEGNYIQNKKDPFSRSDQWLEGNYSKKQILAAQQAQAKRQQDAVDRAKADETEFPSAEHAMRSLAELLKPGESVLDALQRIGAQAKRKGGDAASLEKITHLTTLLMSTFGHIDIYDAVYETLVRTVRRASLVPEDWDPSRDTVEAEKEKQWEYRWAASTGQTEQASNSDPSDESQTFGPYSADALREWASQGYFGPDQSHILLRNPGDSTWISWTESGL</sequence>
<dbReference type="PROSITE" id="PS50829">
    <property type="entry name" value="GYF"/>
    <property type="match status" value="1"/>
</dbReference>